<feature type="domain" description="Chromo" evidence="2">
    <location>
        <begin position="95"/>
        <end position="157"/>
    </location>
</feature>
<dbReference type="Gene3D" id="2.40.50.40">
    <property type="match status" value="1"/>
</dbReference>
<sequence>MSAMLTEVEDVSGKCSRQYHDKKGVRMAQFVVGDYVLYQDAWAYLLGKNWVYDVENQLTHDVRPIHASRLKFYADCDLDVIFELLDQVTHNSEEFDIKAMVDARCIPTTKVCELLIKWRRLQDVENMWEPADNIFTDVPVMFKAFCKAANDGRQYTQDTTFKDVRVQLMKAFEDLTPSSIKGCIHKADRQLNKLAAYNKEQHEGDASDSDSDCSDNSSSSNDSSSSESVM</sequence>
<dbReference type="AlphaFoldDB" id="W4G819"/>
<feature type="compositionally biased region" description="Low complexity" evidence="1">
    <location>
        <begin position="214"/>
        <end position="230"/>
    </location>
</feature>
<feature type="region of interest" description="Disordered" evidence="1">
    <location>
        <begin position="195"/>
        <end position="230"/>
    </location>
</feature>
<dbReference type="OrthoDB" id="164927at2759"/>
<evidence type="ECO:0000259" key="2">
    <source>
        <dbReference type="PROSITE" id="PS50013"/>
    </source>
</evidence>
<dbReference type="GeneID" id="20811828"/>
<dbReference type="InterPro" id="IPR000953">
    <property type="entry name" value="Chromo/chromo_shadow_dom"/>
</dbReference>
<reference evidence="3" key="1">
    <citation type="submission" date="2013-12" db="EMBL/GenBank/DDBJ databases">
        <title>The Genome Sequence of Aphanomyces astaci APO3.</title>
        <authorList>
            <consortium name="The Broad Institute Genomics Platform"/>
            <person name="Russ C."/>
            <person name="Tyler B."/>
            <person name="van West P."/>
            <person name="Dieguez-Uribeondo J."/>
            <person name="Young S.K."/>
            <person name="Zeng Q."/>
            <person name="Gargeya S."/>
            <person name="Fitzgerald M."/>
            <person name="Abouelleil A."/>
            <person name="Alvarado L."/>
            <person name="Chapman S.B."/>
            <person name="Gainer-Dewar J."/>
            <person name="Goldberg J."/>
            <person name="Griggs A."/>
            <person name="Gujja S."/>
            <person name="Hansen M."/>
            <person name="Howarth C."/>
            <person name="Imamovic A."/>
            <person name="Ireland A."/>
            <person name="Larimer J."/>
            <person name="McCowan C."/>
            <person name="Murphy C."/>
            <person name="Pearson M."/>
            <person name="Poon T.W."/>
            <person name="Priest M."/>
            <person name="Roberts A."/>
            <person name="Saif S."/>
            <person name="Shea T."/>
            <person name="Sykes S."/>
            <person name="Wortman J."/>
            <person name="Nusbaum C."/>
            <person name="Birren B."/>
        </authorList>
    </citation>
    <scope>NUCLEOTIDE SEQUENCE [LARGE SCALE GENOMIC DNA]</scope>
    <source>
        <strain evidence="3">APO3</strain>
    </source>
</reference>
<dbReference type="Pfam" id="PF00385">
    <property type="entry name" value="Chromo"/>
    <property type="match status" value="1"/>
</dbReference>
<proteinExistence type="predicted"/>
<dbReference type="RefSeq" id="XP_009834499.1">
    <property type="nucleotide sequence ID" value="XM_009836197.1"/>
</dbReference>
<evidence type="ECO:0000256" key="1">
    <source>
        <dbReference type="SAM" id="MobiDB-lite"/>
    </source>
</evidence>
<protein>
    <recommendedName>
        <fullName evidence="2">Chromo domain-containing protein</fullName>
    </recommendedName>
</protein>
<organism evidence="3">
    <name type="scientific">Aphanomyces astaci</name>
    <name type="common">Crayfish plague agent</name>
    <dbReference type="NCBI Taxonomy" id="112090"/>
    <lineage>
        <taxon>Eukaryota</taxon>
        <taxon>Sar</taxon>
        <taxon>Stramenopiles</taxon>
        <taxon>Oomycota</taxon>
        <taxon>Saprolegniomycetes</taxon>
        <taxon>Saprolegniales</taxon>
        <taxon>Verrucalvaceae</taxon>
        <taxon>Aphanomyces</taxon>
    </lineage>
</organism>
<accession>W4G819</accession>
<dbReference type="PROSITE" id="PS50013">
    <property type="entry name" value="CHROMO_2"/>
    <property type="match status" value="1"/>
</dbReference>
<name>W4G819_APHAT</name>
<dbReference type="EMBL" id="KI913138">
    <property type="protein sequence ID" value="ETV75857.1"/>
    <property type="molecule type" value="Genomic_DNA"/>
</dbReference>
<evidence type="ECO:0000313" key="3">
    <source>
        <dbReference type="EMBL" id="ETV75857.1"/>
    </source>
</evidence>
<dbReference type="VEuPathDB" id="FungiDB:H257_09832"/>
<dbReference type="SUPFAM" id="SSF54160">
    <property type="entry name" value="Chromo domain-like"/>
    <property type="match status" value="1"/>
</dbReference>
<dbReference type="InterPro" id="IPR023780">
    <property type="entry name" value="Chromo_domain"/>
</dbReference>
<gene>
    <name evidence="3" type="ORF">H257_09832</name>
</gene>
<dbReference type="InterPro" id="IPR016197">
    <property type="entry name" value="Chromo-like_dom_sf"/>
</dbReference>